<organism evidence="2 3">
    <name type="scientific">Thalassospira xiamenensis</name>
    <dbReference type="NCBI Taxonomy" id="220697"/>
    <lineage>
        <taxon>Bacteria</taxon>
        <taxon>Pseudomonadati</taxon>
        <taxon>Pseudomonadota</taxon>
        <taxon>Alphaproteobacteria</taxon>
        <taxon>Rhodospirillales</taxon>
        <taxon>Thalassospiraceae</taxon>
        <taxon>Thalassospira</taxon>
    </lineage>
</organism>
<accession>A0A285TW61</accession>
<dbReference type="Proteomes" id="UP000219068">
    <property type="component" value="Unassembled WGS sequence"/>
</dbReference>
<name>A0A285TW61_9PROT</name>
<feature type="region of interest" description="Disordered" evidence="1">
    <location>
        <begin position="1"/>
        <end position="180"/>
    </location>
</feature>
<evidence type="ECO:0000256" key="1">
    <source>
        <dbReference type="SAM" id="MobiDB-lite"/>
    </source>
</evidence>
<sequence>MDSGFALCSARNDDFDQSPKPTPSANHGPLTKPSQPDRHSRDGGNPVSFNGAWIPGLRCASPGMTVLVNRQTNPASQPTPLPPASPNATDRTDLAPDGPRCPERRSLSVAPKRTSPQGPQRCRMAGTQIPPSMTGLSACPTHHRPADNRSCQPLPASHPGNPASRPRADPIRAQFGPADSRHCHASLTGLAPNWTRTGLSWT</sequence>
<feature type="compositionally biased region" description="Basic and acidic residues" evidence="1">
    <location>
        <begin position="90"/>
        <end position="106"/>
    </location>
</feature>
<reference evidence="2 3" key="1">
    <citation type="submission" date="2017-08" db="EMBL/GenBank/DDBJ databases">
        <authorList>
            <person name="de Groot N.N."/>
        </authorList>
    </citation>
    <scope>NUCLEOTIDE SEQUENCE [LARGE SCALE GENOMIC DNA]</scope>
    <source>
        <strain evidence="2 3">USBA 78</strain>
    </source>
</reference>
<dbReference type="AlphaFoldDB" id="A0A285TW61"/>
<proteinExistence type="predicted"/>
<evidence type="ECO:0000313" key="3">
    <source>
        <dbReference type="Proteomes" id="UP000219068"/>
    </source>
</evidence>
<dbReference type="EMBL" id="OBMM01000007">
    <property type="protein sequence ID" value="SOC29206.1"/>
    <property type="molecule type" value="Genomic_DNA"/>
</dbReference>
<protein>
    <submittedName>
        <fullName evidence="2">Uncharacterized protein</fullName>
    </submittedName>
</protein>
<gene>
    <name evidence="2" type="ORF">SAMN05428964_10770</name>
</gene>
<evidence type="ECO:0000313" key="2">
    <source>
        <dbReference type="EMBL" id="SOC29206.1"/>
    </source>
</evidence>